<dbReference type="GO" id="GO:0016491">
    <property type="term" value="F:oxidoreductase activity"/>
    <property type="evidence" value="ECO:0007669"/>
    <property type="project" value="UniProtKB-KW"/>
</dbReference>
<dbReference type="PANTHER" id="PTHR43544:SF7">
    <property type="entry name" value="NADB-LER2"/>
    <property type="match status" value="1"/>
</dbReference>
<dbReference type="InterPro" id="IPR036291">
    <property type="entry name" value="NAD(P)-bd_dom_sf"/>
</dbReference>
<keyword evidence="1" id="KW-0521">NADP</keyword>
<dbReference type="InterPro" id="IPR051468">
    <property type="entry name" value="Fungal_SecMetab_SDRs"/>
</dbReference>
<dbReference type="EMBL" id="JAWDGP010006299">
    <property type="protein sequence ID" value="KAK3743681.1"/>
    <property type="molecule type" value="Genomic_DNA"/>
</dbReference>
<proteinExistence type="predicted"/>
<protein>
    <submittedName>
        <fullName evidence="3">Uncharacterized protein</fullName>
    </submittedName>
</protein>
<evidence type="ECO:0000256" key="1">
    <source>
        <dbReference type="ARBA" id="ARBA00022857"/>
    </source>
</evidence>
<organism evidence="3 4">
    <name type="scientific">Elysia crispata</name>
    <name type="common">lettuce slug</name>
    <dbReference type="NCBI Taxonomy" id="231223"/>
    <lineage>
        <taxon>Eukaryota</taxon>
        <taxon>Metazoa</taxon>
        <taxon>Spiralia</taxon>
        <taxon>Lophotrochozoa</taxon>
        <taxon>Mollusca</taxon>
        <taxon>Gastropoda</taxon>
        <taxon>Heterobranchia</taxon>
        <taxon>Euthyneura</taxon>
        <taxon>Panpulmonata</taxon>
        <taxon>Sacoglossa</taxon>
        <taxon>Placobranchoidea</taxon>
        <taxon>Plakobranchidae</taxon>
        <taxon>Elysia</taxon>
    </lineage>
</organism>
<dbReference type="GO" id="GO:0005737">
    <property type="term" value="C:cytoplasm"/>
    <property type="evidence" value="ECO:0007669"/>
    <property type="project" value="TreeGrafter"/>
</dbReference>
<evidence type="ECO:0000313" key="4">
    <source>
        <dbReference type="Proteomes" id="UP001283361"/>
    </source>
</evidence>
<dbReference type="SUPFAM" id="SSF51735">
    <property type="entry name" value="NAD(P)-binding Rossmann-fold domains"/>
    <property type="match status" value="1"/>
</dbReference>
<dbReference type="CDD" id="cd05325">
    <property type="entry name" value="carb_red_sniffer_like_SDR_c"/>
    <property type="match status" value="1"/>
</dbReference>
<dbReference type="PANTHER" id="PTHR43544">
    <property type="entry name" value="SHORT-CHAIN DEHYDROGENASE/REDUCTASE"/>
    <property type="match status" value="1"/>
</dbReference>
<reference evidence="3" key="1">
    <citation type="journal article" date="2023" name="G3 (Bethesda)">
        <title>A reference genome for the long-term kleptoplast-retaining sea slug Elysia crispata morphotype clarki.</title>
        <authorList>
            <person name="Eastman K.E."/>
            <person name="Pendleton A.L."/>
            <person name="Shaikh M.A."/>
            <person name="Suttiyut T."/>
            <person name="Ogas R."/>
            <person name="Tomko P."/>
            <person name="Gavelis G."/>
            <person name="Widhalm J.R."/>
            <person name="Wisecaver J.H."/>
        </authorList>
    </citation>
    <scope>NUCLEOTIDE SEQUENCE</scope>
    <source>
        <strain evidence="3">ECLA1</strain>
    </source>
</reference>
<name>A0AAE0YF96_9GAST</name>
<accession>A0AAE0YF96</accession>
<dbReference type="AlphaFoldDB" id="A0AAE0YF96"/>
<evidence type="ECO:0000256" key="2">
    <source>
        <dbReference type="ARBA" id="ARBA00023002"/>
    </source>
</evidence>
<dbReference type="InterPro" id="IPR002347">
    <property type="entry name" value="SDR_fam"/>
</dbReference>
<dbReference type="Proteomes" id="UP001283361">
    <property type="component" value="Unassembled WGS sequence"/>
</dbReference>
<comment type="caution">
    <text evidence="3">The sequence shown here is derived from an EMBL/GenBank/DDBJ whole genome shotgun (WGS) entry which is preliminary data.</text>
</comment>
<keyword evidence="4" id="KW-1185">Reference proteome</keyword>
<evidence type="ECO:0000313" key="3">
    <source>
        <dbReference type="EMBL" id="KAK3743681.1"/>
    </source>
</evidence>
<sequence length="255" mass="27647">MAFSVRAVLVNGASRGLGLELVSQFLALPTPPELVIGTCRSPDTATRLQDMARTNPSLKIIKLDIENDDDIENAFKETEALVGKKGLNILVNNAGHYDQSDPGDLKHVSREGMLKHYNINTAGHVMVVKKFLPLLELAVAERGSKTLNCQAQVVMISSVMGSLTMTYREGRRICLHYKCSKTAAIMAGIMVSRELRDVGIHVLLVHPGFIQTDMGGPEANISTQESVAGCFKLIGSSTEATSGVLFQFTGDELPY</sequence>
<gene>
    <name evidence="3" type="ORF">RRG08_030802</name>
</gene>
<dbReference type="PRINTS" id="PR00081">
    <property type="entry name" value="GDHRDH"/>
</dbReference>
<dbReference type="Pfam" id="PF00106">
    <property type="entry name" value="adh_short"/>
    <property type="match status" value="1"/>
</dbReference>
<keyword evidence="2" id="KW-0560">Oxidoreductase</keyword>
<dbReference type="Gene3D" id="3.40.50.720">
    <property type="entry name" value="NAD(P)-binding Rossmann-like Domain"/>
    <property type="match status" value="1"/>
</dbReference>